<dbReference type="GO" id="GO:0022857">
    <property type="term" value="F:transmembrane transporter activity"/>
    <property type="evidence" value="ECO:0007669"/>
    <property type="project" value="InterPro"/>
</dbReference>
<comment type="caution">
    <text evidence="8">The sequence shown here is derived from an EMBL/GenBank/DDBJ whole genome shotgun (WGS) entry which is preliminary data.</text>
</comment>
<evidence type="ECO:0000256" key="5">
    <source>
        <dbReference type="SAM" id="MobiDB-lite"/>
    </source>
</evidence>
<dbReference type="SUPFAM" id="SSF103473">
    <property type="entry name" value="MFS general substrate transporter"/>
    <property type="match status" value="1"/>
</dbReference>
<evidence type="ECO:0000256" key="4">
    <source>
        <dbReference type="ARBA" id="ARBA00023136"/>
    </source>
</evidence>
<feature type="transmembrane region" description="Helical" evidence="6">
    <location>
        <begin position="39"/>
        <end position="58"/>
    </location>
</feature>
<keyword evidence="2 6" id="KW-0812">Transmembrane</keyword>
<dbReference type="PROSITE" id="PS50850">
    <property type="entry name" value="MFS"/>
    <property type="match status" value="1"/>
</dbReference>
<evidence type="ECO:0000256" key="1">
    <source>
        <dbReference type="ARBA" id="ARBA00004141"/>
    </source>
</evidence>
<feature type="transmembrane region" description="Helical" evidence="6">
    <location>
        <begin position="78"/>
        <end position="97"/>
    </location>
</feature>
<dbReference type="EMBL" id="QKYT01000148">
    <property type="protein sequence ID" value="RIA91596.1"/>
    <property type="molecule type" value="Genomic_DNA"/>
</dbReference>
<evidence type="ECO:0000313" key="9">
    <source>
        <dbReference type="Proteomes" id="UP000265703"/>
    </source>
</evidence>
<keyword evidence="4 6" id="KW-0472">Membrane</keyword>
<keyword evidence="3 6" id="KW-1133">Transmembrane helix</keyword>
<dbReference type="PANTHER" id="PTHR23502">
    <property type="entry name" value="MAJOR FACILITATOR SUPERFAMILY"/>
    <property type="match status" value="1"/>
</dbReference>
<feature type="transmembrane region" description="Helical" evidence="6">
    <location>
        <begin position="391"/>
        <end position="412"/>
    </location>
</feature>
<comment type="subcellular location">
    <subcellularLocation>
        <location evidence="1">Membrane</location>
        <topology evidence="1">Multi-pass membrane protein</topology>
    </subcellularLocation>
</comment>
<feature type="region of interest" description="Disordered" evidence="5">
    <location>
        <begin position="1"/>
        <end position="29"/>
    </location>
</feature>
<dbReference type="Pfam" id="PF07690">
    <property type="entry name" value="MFS_1"/>
    <property type="match status" value="1"/>
</dbReference>
<feature type="transmembrane region" description="Helical" evidence="6">
    <location>
        <begin position="424"/>
        <end position="445"/>
    </location>
</feature>
<feature type="compositionally biased region" description="Polar residues" evidence="5">
    <location>
        <begin position="1"/>
        <end position="20"/>
    </location>
</feature>
<proteinExistence type="predicted"/>
<feature type="transmembrane region" description="Helical" evidence="6">
    <location>
        <begin position="166"/>
        <end position="187"/>
    </location>
</feature>
<feature type="transmembrane region" description="Helical" evidence="6">
    <location>
        <begin position="109"/>
        <end position="130"/>
    </location>
</feature>
<evidence type="ECO:0000256" key="6">
    <source>
        <dbReference type="SAM" id="Phobius"/>
    </source>
</evidence>
<dbReference type="Proteomes" id="UP000265703">
    <property type="component" value="Unassembled WGS sequence"/>
</dbReference>
<reference evidence="8 9" key="1">
    <citation type="submission" date="2018-06" db="EMBL/GenBank/DDBJ databases">
        <title>Comparative genomics reveals the genomic features of Rhizophagus irregularis, R. cerebriforme, R. diaphanum and Gigaspora rosea, and their symbiotic lifestyle signature.</title>
        <authorList>
            <person name="Morin E."/>
            <person name="San Clemente H."/>
            <person name="Chen E.C.H."/>
            <person name="De La Providencia I."/>
            <person name="Hainaut M."/>
            <person name="Kuo A."/>
            <person name="Kohler A."/>
            <person name="Murat C."/>
            <person name="Tang N."/>
            <person name="Roy S."/>
            <person name="Loubradou J."/>
            <person name="Henrissat B."/>
            <person name="Grigoriev I.V."/>
            <person name="Corradi N."/>
            <person name="Roux C."/>
            <person name="Martin F.M."/>
        </authorList>
    </citation>
    <scope>NUCLEOTIDE SEQUENCE [LARGE SCALE GENOMIC DNA]</scope>
    <source>
        <strain evidence="8 9">DAOM 227022</strain>
    </source>
</reference>
<feature type="transmembrane region" description="Helical" evidence="6">
    <location>
        <begin position="252"/>
        <end position="273"/>
    </location>
</feature>
<dbReference type="STRING" id="658196.A0A397T3X4"/>
<feature type="transmembrane region" description="Helical" evidence="6">
    <location>
        <begin position="136"/>
        <end position="154"/>
    </location>
</feature>
<feature type="transmembrane region" description="Helical" evidence="6">
    <location>
        <begin position="193"/>
        <end position="215"/>
    </location>
</feature>
<feature type="domain" description="Major facilitator superfamily (MFS) profile" evidence="7">
    <location>
        <begin position="40"/>
        <end position="448"/>
    </location>
</feature>
<evidence type="ECO:0000256" key="2">
    <source>
        <dbReference type="ARBA" id="ARBA00022692"/>
    </source>
</evidence>
<accession>A0A397T3X4</accession>
<feature type="transmembrane region" description="Helical" evidence="6">
    <location>
        <begin position="334"/>
        <end position="352"/>
    </location>
</feature>
<evidence type="ECO:0000259" key="7">
    <source>
        <dbReference type="PROSITE" id="PS50850"/>
    </source>
</evidence>
<dbReference type="GO" id="GO:0005886">
    <property type="term" value="C:plasma membrane"/>
    <property type="evidence" value="ECO:0007669"/>
    <property type="project" value="TreeGrafter"/>
</dbReference>
<sequence>MTKSFEQTSLPNQSETSIGSTVPLIDPKDNSTTRQKNHLILLIVSFALVLSPISLSIYNPAIVDIREYFQTTELIVDALTAVYTLFFGSAPLFWGSYSDTFGQRRKSYLIAITLSTFSSVVCLISPNIWLLMFARTLQACGAAAMNCLGAGVISDVYELTGKGQAYGIYFLVYNFGEIGGPIIGGYLTEYFGWRYIFLFLSIFGVILFIIIFFFLPETFNYHSTNIPQFSQEKTKIQFNPLSSFKLLSYPNISLIIIYISSIWLMTFTNYIIIPKVFSSQYHISTSNVGLMFLAPGIGFMIGSMIGGKYSDYIVSKFIANTDEEIYPEVRLRSVWFCCILVPITFLAYGWSLEMNIKIYWSLILIFIGSFGTLFTVNILSIYLVDSYQNNCASVIALSECVPALTGGLFQLILSPLQNSLGIGWMFTLLTAINLLCSLLLVIVYLRGKSWRIKYDTFN</sequence>
<dbReference type="InterPro" id="IPR036259">
    <property type="entry name" value="MFS_trans_sf"/>
</dbReference>
<feature type="transmembrane region" description="Helical" evidence="6">
    <location>
        <begin position="288"/>
        <end position="307"/>
    </location>
</feature>
<evidence type="ECO:0000313" key="8">
    <source>
        <dbReference type="EMBL" id="RIA91596.1"/>
    </source>
</evidence>
<dbReference type="InterPro" id="IPR020846">
    <property type="entry name" value="MFS_dom"/>
</dbReference>
<name>A0A397T3X4_9GLOM</name>
<dbReference type="AlphaFoldDB" id="A0A397T3X4"/>
<evidence type="ECO:0000256" key="3">
    <source>
        <dbReference type="ARBA" id="ARBA00022989"/>
    </source>
</evidence>
<feature type="transmembrane region" description="Helical" evidence="6">
    <location>
        <begin position="358"/>
        <end position="384"/>
    </location>
</feature>
<dbReference type="Gene3D" id="1.20.1720.10">
    <property type="entry name" value="Multidrug resistance protein D"/>
    <property type="match status" value="1"/>
</dbReference>
<dbReference type="PANTHER" id="PTHR23502:SF5">
    <property type="entry name" value="QUINIDINE RESISTANCE PROTEIN 3"/>
    <property type="match status" value="1"/>
</dbReference>
<gene>
    <name evidence="8" type="ORF">C1645_821821</name>
</gene>
<dbReference type="InterPro" id="IPR011701">
    <property type="entry name" value="MFS"/>
</dbReference>
<keyword evidence="9" id="KW-1185">Reference proteome</keyword>
<organism evidence="8 9">
    <name type="scientific">Glomus cerebriforme</name>
    <dbReference type="NCBI Taxonomy" id="658196"/>
    <lineage>
        <taxon>Eukaryota</taxon>
        <taxon>Fungi</taxon>
        <taxon>Fungi incertae sedis</taxon>
        <taxon>Mucoromycota</taxon>
        <taxon>Glomeromycotina</taxon>
        <taxon>Glomeromycetes</taxon>
        <taxon>Glomerales</taxon>
        <taxon>Glomeraceae</taxon>
        <taxon>Glomus</taxon>
    </lineage>
</organism>
<dbReference type="OrthoDB" id="440553at2759"/>
<protein>
    <submittedName>
        <fullName evidence="8">Major facilitator superfamily domain-containing protein</fullName>
    </submittedName>
</protein>
<dbReference type="PRINTS" id="PR01036">
    <property type="entry name" value="TCRTETB"/>
</dbReference>